<gene>
    <name evidence="1" type="ORF">KC909_01715</name>
</gene>
<reference evidence="1" key="1">
    <citation type="submission" date="2020-04" db="EMBL/GenBank/DDBJ databases">
        <authorList>
            <person name="Zhang T."/>
        </authorList>
    </citation>
    <scope>NUCLEOTIDE SEQUENCE</scope>
    <source>
        <strain evidence="1">HKST-UBA14</strain>
    </source>
</reference>
<accession>A0A955L5K3</accession>
<dbReference type="EMBL" id="JAGQLK010000023">
    <property type="protein sequence ID" value="MCA9383058.1"/>
    <property type="molecule type" value="Genomic_DNA"/>
</dbReference>
<proteinExistence type="predicted"/>
<evidence type="ECO:0000313" key="2">
    <source>
        <dbReference type="Proteomes" id="UP000783287"/>
    </source>
</evidence>
<reference evidence="1" key="2">
    <citation type="journal article" date="2021" name="Microbiome">
        <title>Successional dynamics and alternative stable states in a saline activated sludge microbial community over 9 years.</title>
        <authorList>
            <person name="Wang Y."/>
            <person name="Ye J."/>
            <person name="Ju F."/>
            <person name="Liu L."/>
            <person name="Boyd J.A."/>
            <person name="Deng Y."/>
            <person name="Parks D.H."/>
            <person name="Jiang X."/>
            <person name="Yin X."/>
            <person name="Woodcroft B.J."/>
            <person name="Tyson G.W."/>
            <person name="Hugenholtz P."/>
            <person name="Polz M.F."/>
            <person name="Zhang T."/>
        </authorList>
    </citation>
    <scope>NUCLEOTIDE SEQUENCE</scope>
    <source>
        <strain evidence="1">HKST-UBA14</strain>
    </source>
</reference>
<dbReference type="AlphaFoldDB" id="A0A955L5K3"/>
<name>A0A955L5K3_9BACT</name>
<comment type="caution">
    <text evidence="1">The sequence shown here is derived from an EMBL/GenBank/DDBJ whole genome shotgun (WGS) entry which is preliminary data.</text>
</comment>
<organism evidence="1 2">
    <name type="scientific">Candidatus Dojkabacteria bacterium</name>
    <dbReference type="NCBI Taxonomy" id="2099670"/>
    <lineage>
        <taxon>Bacteria</taxon>
        <taxon>Candidatus Dojkabacteria</taxon>
    </lineage>
</organism>
<dbReference type="Proteomes" id="UP000783287">
    <property type="component" value="Unassembled WGS sequence"/>
</dbReference>
<protein>
    <submittedName>
        <fullName evidence="1">Uncharacterized protein</fullName>
    </submittedName>
</protein>
<evidence type="ECO:0000313" key="1">
    <source>
        <dbReference type="EMBL" id="MCA9383058.1"/>
    </source>
</evidence>
<sequence length="213" mass="23954">MSDLAPVRLSVEEMYPTVHGYDWETFAAKRMEFSPAEGIFTDRMIHGYQQIVDKVRTGEANYTDMANLLTVGNDRPVLGVTPLRTLGYFLGQPAERLIDARGLDMHIFFGLRQAYTDATRPILQHAQTLNGEVITGDTHSQVACCAVDALSYIESSFSDADINFYLMHRAAELSRGIHYGVHPFGKPLSNRGLSELSTSLSYIEYAQTKYRQY</sequence>